<dbReference type="SUPFAM" id="SSF55874">
    <property type="entry name" value="ATPase domain of HSP90 chaperone/DNA topoisomerase II/histidine kinase"/>
    <property type="match status" value="1"/>
</dbReference>
<dbReference type="PROSITE" id="PS50109">
    <property type="entry name" value="HIS_KIN"/>
    <property type="match status" value="1"/>
</dbReference>
<keyword evidence="3" id="KW-0597">Phosphoprotein</keyword>
<keyword evidence="4" id="KW-0808">Transferase</keyword>
<keyword evidence="8" id="KW-0812">Transmembrane</keyword>
<protein>
    <recommendedName>
        <fullName evidence="2">histidine kinase</fullName>
        <ecNumber evidence="2">2.7.13.3</ecNumber>
    </recommendedName>
</protein>
<evidence type="ECO:0000256" key="3">
    <source>
        <dbReference type="ARBA" id="ARBA00022553"/>
    </source>
</evidence>
<sequence length="292" mass="32985">MVGYVISGVLAVIAAVLAVRLLMQKKRIERLAEQMEDYLTGIGKPLSYSLKEDAVAPLENAAAEMENRIEVEKERYQQEARRTSDLTADISHQLKTPLASLRLFVEMDESPHMAQEISQIERMETLIGSLLRLEKLCADGYEFSFAEHPIQPLIQEVWNRLQPLWPEKEIVLDGDAVIRCDEKWLSEAFLNLLKNACEHTASDGKITVTLEQTDRAFYCTIEDNGGGVPEQDLPHLFERFYRAEGQKQSGAGLGLAIVKEIIFRHHGHIIAENTKFGLKFIISIPILNLAKT</sequence>
<dbReference type="InterPro" id="IPR036097">
    <property type="entry name" value="HisK_dim/P_sf"/>
</dbReference>
<evidence type="ECO:0000256" key="5">
    <source>
        <dbReference type="ARBA" id="ARBA00022777"/>
    </source>
</evidence>
<dbReference type="SUPFAM" id="SSF47384">
    <property type="entry name" value="Homodimeric domain of signal transducing histidine kinase"/>
    <property type="match status" value="1"/>
</dbReference>
<evidence type="ECO:0000256" key="6">
    <source>
        <dbReference type="ARBA" id="ARBA00023012"/>
    </source>
</evidence>
<keyword evidence="8" id="KW-1133">Transmembrane helix</keyword>
<dbReference type="GO" id="GO:0000155">
    <property type="term" value="F:phosphorelay sensor kinase activity"/>
    <property type="evidence" value="ECO:0007669"/>
    <property type="project" value="InterPro"/>
</dbReference>
<accession>A0A0B4N0J6</accession>
<evidence type="ECO:0000256" key="2">
    <source>
        <dbReference type="ARBA" id="ARBA00012438"/>
    </source>
</evidence>
<dbReference type="PRINTS" id="PR00344">
    <property type="entry name" value="BCTRLSENSOR"/>
</dbReference>
<dbReference type="EMBL" id="KJ631387">
    <property type="protein sequence ID" value="AIF26002.1"/>
    <property type="molecule type" value="Genomic_DNA"/>
</dbReference>
<evidence type="ECO:0000256" key="1">
    <source>
        <dbReference type="ARBA" id="ARBA00000085"/>
    </source>
</evidence>
<dbReference type="InterPro" id="IPR050351">
    <property type="entry name" value="BphY/WalK/GraS-like"/>
</dbReference>
<feature type="transmembrane region" description="Helical" evidence="8">
    <location>
        <begin position="6"/>
        <end position="23"/>
    </location>
</feature>
<evidence type="ECO:0000256" key="7">
    <source>
        <dbReference type="SAM" id="Coils"/>
    </source>
</evidence>
<dbReference type="GO" id="GO:0005886">
    <property type="term" value="C:plasma membrane"/>
    <property type="evidence" value="ECO:0007669"/>
    <property type="project" value="TreeGrafter"/>
</dbReference>
<dbReference type="FunFam" id="3.30.565.10:FF:000006">
    <property type="entry name" value="Sensor histidine kinase WalK"/>
    <property type="match status" value="1"/>
</dbReference>
<dbReference type="PANTHER" id="PTHR45453">
    <property type="entry name" value="PHOSPHATE REGULON SENSOR PROTEIN PHOR"/>
    <property type="match status" value="1"/>
</dbReference>
<dbReference type="AlphaFoldDB" id="A0A0B4N0J6"/>
<dbReference type="PANTHER" id="PTHR45453:SF1">
    <property type="entry name" value="PHOSPHATE REGULON SENSOR PROTEIN PHOR"/>
    <property type="match status" value="1"/>
</dbReference>
<organism evidence="10">
    <name type="scientific">uncultured bacterium Ad_113_I18_contig1</name>
    <dbReference type="NCBI Taxonomy" id="1489297"/>
    <lineage>
        <taxon>Bacteria</taxon>
        <taxon>environmental samples</taxon>
    </lineage>
</organism>
<dbReference type="GO" id="GO:0016036">
    <property type="term" value="P:cellular response to phosphate starvation"/>
    <property type="evidence" value="ECO:0007669"/>
    <property type="project" value="TreeGrafter"/>
</dbReference>
<evidence type="ECO:0000313" key="10">
    <source>
        <dbReference type="EMBL" id="AIF26002.1"/>
    </source>
</evidence>
<keyword evidence="5" id="KW-0418">Kinase</keyword>
<dbReference type="Pfam" id="PF02518">
    <property type="entry name" value="HATPase_c"/>
    <property type="match status" value="1"/>
</dbReference>
<dbReference type="Pfam" id="PF00512">
    <property type="entry name" value="HisKA"/>
    <property type="match status" value="1"/>
</dbReference>
<comment type="catalytic activity">
    <reaction evidence="1">
        <text>ATP + protein L-histidine = ADP + protein N-phospho-L-histidine.</text>
        <dbReference type="EC" id="2.7.13.3"/>
    </reaction>
</comment>
<dbReference type="SMART" id="SM00387">
    <property type="entry name" value="HATPase_c"/>
    <property type="match status" value="1"/>
</dbReference>
<feature type="domain" description="Histidine kinase" evidence="9">
    <location>
        <begin position="89"/>
        <end position="288"/>
    </location>
</feature>
<dbReference type="InterPro" id="IPR005467">
    <property type="entry name" value="His_kinase_dom"/>
</dbReference>
<keyword evidence="8" id="KW-0472">Membrane</keyword>
<feature type="coiled-coil region" evidence="7">
    <location>
        <begin position="55"/>
        <end position="82"/>
    </location>
</feature>
<keyword evidence="6" id="KW-0902">Two-component regulatory system</keyword>
<dbReference type="Gene3D" id="1.10.287.130">
    <property type="match status" value="1"/>
</dbReference>
<dbReference type="CDD" id="cd00082">
    <property type="entry name" value="HisKA"/>
    <property type="match status" value="1"/>
</dbReference>
<evidence type="ECO:0000256" key="4">
    <source>
        <dbReference type="ARBA" id="ARBA00022679"/>
    </source>
</evidence>
<dbReference type="InterPro" id="IPR004358">
    <property type="entry name" value="Sig_transdc_His_kin-like_C"/>
</dbReference>
<name>A0A0B4N0J6_9BACT</name>
<dbReference type="InterPro" id="IPR003594">
    <property type="entry name" value="HATPase_dom"/>
</dbReference>
<dbReference type="InterPro" id="IPR003661">
    <property type="entry name" value="HisK_dim/P_dom"/>
</dbReference>
<evidence type="ECO:0000256" key="8">
    <source>
        <dbReference type="SAM" id="Phobius"/>
    </source>
</evidence>
<reference evidence="10" key="1">
    <citation type="submission" date="2014-03" db="EMBL/GenBank/DDBJ databases">
        <title>A sequence of cellulolytic fosmid clone of goat rumen metagenome.</title>
        <authorList>
            <person name="Lee K.-T."/>
            <person name="Kim J.-Y."/>
            <person name="Kim Y.-J."/>
            <person name="Ahn J.-H."/>
            <person name="Park M.-N."/>
            <person name="Kim J.-H."/>
            <person name="Kim T.-H."/>
        </authorList>
    </citation>
    <scope>NUCLEOTIDE SEQUENCE</scope>
</reference>
<dbReference type="CDD" id="cd00075">
    <property type="entry name" value="HATPase"/>
    <property type="match status" value="1"/>
</dbReference>
<dbReference type="InterPro" id="IPR036890">
    <property type="entry name" value="HATPase_C_sf"/>
</dbReference>
<dbReference type="GO" id="GO:0004721">
    <property type="term" value="F:phosphoprotein phosphatase activity"/>
    <property type="evidence" value="ECO:0007669"/>
    <property type="project" value="TreeGrafter"/>
</dbReference>
<dbReference type="Gene3D" id="3.30.565.10">
    <property type="entry name" value="Histidine kinase-like ATPase, C-terminal domain"/>
    <property type="match status" value="1"/>
</dbReference>
<evidence type="ECO:0000259" key="9">
    <source>
        <dbReference type="PROSITE" id="PS50109"/>
    </source>
</evidence>
<proteinExistence type="predicted"/>
<keyword evidence="7" id="KW-0175">Coiled coil</keyword>
<dbReference type="EC" id="2.7.13.3" evidence="2"/>
<dbReference type="SMART" id="SM00388">
    <property type="entry name" value="HisKA"/>
    <property type="match status" value="1"/>
</dbReference>